<dbReference type="EMBL" id="CAWYQH010000166">
    <property type="protein sequence ID" value="CAK8697633.1"/>
    <property type="molecule type" value="Genomic_DNA"/>
</dbReference>
<organism evidence="1 3">
    <name type="scientific">Clavelina lepadiformis</name>
    <name type="common">Light-bulb sea squirt</name>
    <name type="synonym">Ascidia lepadiformis</name>
    <dbReference type="NCBI Taxonomy" id="159417"/>
    <lineage>
        <taxon>Eukaryota</taxon>
        <taxon>Metazoa</taxon>
        <taxon>Chordata</taxon>
        <taxon>Tunicata</taxon>
        <taxon>Ascidiacea</taxon>
        <taxon>Aplousobranchia</taxon>
        <taxon>Clavelinidae</taxon>
        <taxon>Clavelina</taxon>
    </lineage>
</organism>
<keyword evidence="3" id="KW-1185">Reference proteome</keyword>
<accession>A0ABP0FT62</accession>
<gene>
    <name evidence="1" type="ORF">CVLEPA_LOCUS13582</name>
    <name evidence="2" type="ORF">CVLEPA_LOCUS31138</name>
</gene>
<evidence type="ECO:0000313" key="2">
    <source>
        <dbReference type="EMBL" id="CAK8697633.1"/>
    </source>
</evidence>
<evidence type="ECO:0000313" key="3">
    <source>
        <dbReference type="Proteomes" id="UP001642483"/>
    </source>
</evidence>
<proteinExistence type="predicted"/>
<sequence>MNSVFSACHYAKILRLNKHEFLSKTALLYSGACLLRETKEWFCSCIHTSIAKMTFGLVEWSFFPPSRFLH</sequence>
<reference evidence="1 3" key="1">
    <citation type="submission" date="2024-02" db="EMBL/GenBank/DDBJ databases">
        <authorList>
            <person name="Daric V."/>
            <person name="Darras S."/>
        </authorList>
    </citation>
    <scope>NUCLEOTIDE SEQUENCE [LARGE SCALE GENOMIC DNA]</scope>
</reference>
<dbReference type="Proteomes" id="UP001642483">
    <property type="component" value="Unassembled WGS sequence"/>
</dbReference>
<comment type="caution">
    <text evidence="1">The sequence shown here is derived from an EMBL/GenBank/DDBJ whole genome shotgun (WGS) entry which is preliminary data.</text>
</comment>
<protein>
    <submittedName>
        <fullName evidence="1">Uncharacterized protein</fullName>
    </submittedName>
</protein>
<evidence type="ECO:0000313" key="1">
    <source>
        <dbReference type="EMBL" id="CAK8682802.1"/>
    </source>
</evidence>
<name>A0ABP0FT62_CLALP</name>
<dbReference type="EMBL" id="CAWYQH010000096">
    <property type="protein sequence ID" value="CAK8682802.1"/>
    <property type="molecule type" value="Genomic_DNA"/>
</dbReference>